<organism evidence="1 2">
    <name type="scientific">Ancylostoma duodenale</name>
    <dbReference type="NCBI Taxonomy" id="51022"/>
    <lineage>
        <taxon>Eukaryota</taxon>
        <taxon>Metazoa</taxon>
        <taxon>Ecdysozoa</taxon>
        <taxon>Nematoda</taxon>
        <taxon>Chromadorea</taxon>
        <taxon>Rhabditida</taxon>
        <taxon>Rhabditina</taxon>
        <taxon>Rhabditomorpha</taxon>
        <taxon>Strongyloidea</taxon>
        <taxon>Ancylostomatidae</taxon>
        <taxon>Ancylostomatinae</taxon>
        <taxon>Ancylostoma</taxon>
    </lineage>
</organism>
<protein>
    <submittedName>
        <fullName evidence="1">Uncharacterized protein</fullName>
    </submittedName>
</protein>
<reference evidence="1 2" key="1">
    <citation type="submission" date="2013-12" db="EMBL/GenBank/DDBJ databases">
        <title>Draft genome of the parsitic nematode Ancylostoma duodenale.</title>
        <authorList>
            <person name="Mitreva M."/>
        </authorList>
    </citation>
    <scope>NUCLEOTIDE SEQUENCE [LARGE SCALE GENOMIC DNA]</scope>
    <source>
        <strain evidence="1 2">Zhejiang</strain>
    </source>
</reference>
<dbReference type="AlphaFoldDB" id="A0A0C2CLF6"/>
<accession>A0A0C2CLF6</accession>
<gene>
    <name evidence="1" type="ORF">ANCDUO_12453</name>
</gene>
<keyword evidence="2" id="KW-1185">Reference proteome</keyword>
<proteinExistence type="predicted"/>
<dbReference type="EMBL" id="KN734467">
    <property type="protein sequence ID" value="KIH57358.1"/>
    <property type="molecule type" value="Genomic_DNA"/>
</dbReference>
<dbReference type="Proteomes" id="UP000054047">
    <property type="component" value="Unassembled WGS sequence"/>
</dbReference>
<evidence type="ECO:0000313" key="2">
    <source>
        <dbReference type="Proteomes" id="UP000054047"/>
    </source>
</evidence>
<sequence>MEVCSGSESALEKHDKLRSLSSRGRRLQAAPSAVVFLRPQCGGPIELARKRGVELWGDEDVTLVILLVSAIVSLALSFYRPPDDGTGHSLDFAKATVAVGEFPWHFEGHKMVLADVVKLALGHNFWLVTWLARLTLIFVGKWS</sequence>
<name>A0A0C2CLF6_9BILA</name>
<evidence type="ECO:0000313" key="1">
    <source>
        <dbReference type="EMBL" id="KIH57358.1"/>
    </source>
</evidence>